<dbReference type="AlphaFoldDB" id="A0A6J4Q7R8"/>
<protein>
    <submittedName>
        <fullName evidence="1">Uncharacterized protein</fullName>
    </submittedName>
</protein>
<proteinExistence type="predicted"/>
<accession>A0A6J4Q7R8</accession>
<feature type="non-terminal residue" evidence="1">
    <location>
        <position position="1"/>
    </location>
</feature>
<feature type="non-terminal residue" evidence="1">
    <location>
        <position position="58"/>
    </location>
</feature>
<dbReference type="EMBL" id="CADCUX010000558">
    <property type="protein sequence ID" value="CAA9430675.1"/>
    <property type="molecule type" value="Genomic_DNA"/>
</dbReference>
<evidence type="ECO:0000313" key="1">
    <source>
        <dbReference type="EMBL" id="CAA9430675.1"/>
    </source>
</evidence>
<reference evidence="1" key="1">
    <citation type="submission" date="2020-02" db="EMBL/GenBank/DDBJ databases">
        <authorList>
            <person name="Meier V. D."/>
        </authorList>
    </citation>
    <scope>NUCLEOTIDE SEQUENCE</scope>
    <source>
        <strain evidence="1">AVDCRST_MAG51</strain>
    </source>
</reference>
<organism evidence="1">
    <name type="scientific">uncultured Ramlibacter sp</name>
    <dbReference type="NCBI Taxonomy" id="260755"/>
    <lineage>
        <taxon>Bacteria</taxon>
        <taxon>Pseudomonadati</taxon>
        <taxon>Pseudomonadota</taxon>
        <taxon>Betaproteobacteria</taxon>
        <taxon>Burkholderiales</taxon>
        <taxon>Comamonadaceae</taxon>
        <taxon>Ramlibacter</taxon>
        <taxon>environmental samples</taxon>
    </lineage>
</organism>
<sequence>CRNCTMCRRRNRCPRSTIPIRSPATANPRCLRRKMAGKRRPWNCRASPACRSGSTPAA</sequence>
<name>A0A6J4Q7R8_9BURK</name>
<gene>
    <name evidence="1" type="ORF">AVDCRST_MAG51-2649</name>
</gene>